<name>W4QDP5_9BACI</name>
<evidence type="ECO:0000313" key="3">
    <source>
        <dbReference type="EMBL" id="GAE29464.1"/>
    </source>
</evidence>
<dbReference type="RefSeq" id="WP_235715611.1">
    <property type="nucleotide sequence ID" value="NZ_BAUU01000004.1"/>
</dbReference>
<evidence type="ECO:0000259" key="2">
    <source>
        <dbReference type="Pfam" id="PF03629"/>
    </source>
</evidence>
<keyword evidence="1" id="KW-0378">Hydrolase</keyword>
<dbReference type="SUPFAM" id="SSF49785">
    <property type="entry name" value="Galactose-binding domain-like"/>
    <property type="match status" value="1"/>
</dbReference>
<dbReference type="Proteomes" id="UP000018895">
    <property type="component" value="Unassembled WGS sequence"/>
</dbReference>
<proteinExistence type="predicted"/>
<dbReference type="InterPro" id="IPR039329">
    <property type="entry name" value="SIAE"/>
</dbReference>
<dbReference type="GO" id="GO:0005975">
    <property type="term" value="P:carbohydrate metabolic process"/>
    <property type="evidence" value="ECO:0007669"/>
    <property type="project" value="InterPro"/>
</dbReference>
<dbReference type="InterPro" id="IPR036514">
    <property type="entry name" value="SGNH_hydro_sf"/>
</dbReference>
<evidence type="ECO:0000256" key="1">
    <source>
        <dbReference type="ARBA" id="ARBA00022801"/>
    </source>
</evidence>
<protein>
    <submittedName>
        <fullName evidence="3">Sialic acid-specific 9-O-acetylesterase</fullName>
    </submittedName>
</protein>
<dbReference type="AlphaFoldDB" id="W4QDP5"/>
<dbReference type="InterPro" id="IPR008979">
    <property type="entry name" value="Galactose-bd-like_sf"/>
</dbReference>
<dbReference type="SUPFAM" id="SSF52266">
    <property type="entry name" value="SGNH hydrolase"/>
    <property type="match status" value="1"/>
</dbReference>
<organism evidence="3 4">
    <name type="scientific">Halalkalibacter hemicellulosilyticusJCM 9152</name>
    <dbReference type="NCBI Taxonomy" id="1236971"/>
    <lineage>
        <taxon>Bacteria</taxon>
        <taxon>Bacillati</taxon>
        <taxon>Bacillota</taxon>
        <taxon>Bacilli</taxon>
        <taxon>Bacillales</taxon>
        <taxon>Bacillaceae</taxon>
        <taxon>Halalkalibacter</taxon>
    </lineage>
</organism>
<accession>W4QDP5</accession>
<dbReference type="PANTHER" id="PTHR22901:SF0">
    <property type="entry name" value="SIALATE O-ACETYLESTERASE"/>
    <property type="match status" value="1"/>
</dbReference>
<feature type="domain" description="Sialate O-acetylesterase" evidence="2">
    <location>
        <begin position="243"/>
        <end position="358"/>
    </location>
</feature>
<keyword evidence="4" id="KW-1185">Reference proteome</keyword>
<sequence length="473" mass="53680">MLNFSAVGYFFANELYETYEVPIGLVHAAVGGTPIEAWLSEKTLRELGNVNDELDRNKDDSFVSLTKRQDEERHSKWYKQLKANDLGLQKPAWYEENLPTNDWQEFSVPNTWKGSELESLRGAVWFRKEFHLSGEMCEGNAKLILGTIIDADDTYINGTLIGSTAYRYPPRRYDIPAGILKPGKNTLAVRVISTQTTGAFVTDMPYKLIANSKEITLEGSWKYKIGAITETLDPPTFFQYKPSGVYNGMIAPLKQMNMKGVLWYQGESNTANPSGYAQLFAKLVQDWRTNWQQQDLPFLYAQLANLNTEDPHHHWAILREEQRQSLAISHTAMAVTIDIGEHNDLHPQDKKSVGQRLALCAKHIAYDKNIVYSGPLYKKMERTDSRIKLSFNHIGSGLVTKSGELQTFEICGSDRRFIAATAEIKGDHVIVYHNQINNPVHVRYAWSDNPEKANLYNKEGLPASPFTTEKHPT</sequence>
<dbReference type="Pfam" id="PF03629">
    <property type="entry name" value="SASA"/>
    <property type="match status" value="1"/>
</dbReference>
<evidence type="ECO:0000313" key="4">
    <source>
        <dbReference type="Proteomes" id="UP000018895"/>
    </source>
</evidence>
<dbReference type="Gene3D" id="3.40.50.1110">
    <property type="entry name" value="SGNH hydrolase"/>
    <property type="match status" value="1"/>
</dbReference>
<dbReference type="PANTHER" id="PTHR22901">
    <property type="entry name" value="SIALATE O-ACETYLESTERASE"/>
    <property type="match status" value="1"/>
</dbReference>
<dbReference type="Gene3D" id="2.60.120.260">
    <property type="entry name" value="Galactose-binding domain-like"/>
    <property type="match status" value="1"/>
</dbReference>
<comment type="caution">
    <text evidence="3">The sequence shown here is derived from an EMBL/GenBank/DDBJ whole genome shotgun (WGS) entry which is preliminary data.</text>
</comment>
<reference evidence="3" key="1">
    <citation type="journal article" date="2014" name="Genome Announc.">
        <title>Draft Genome Sequences of Three Alkaliphilic Bacillus Strains, Bacillus wakoensis JCM 9140T, Bacillus akibai JCM 9157T, and Bacillus hemicellulosilyticus JCM 9152T.</title>
        <authorList>
            <person name="Yuki M."/>
            <person name="Oshima K."/>
            <person name="Suda W."/>
            <person name="Oshida Y."/>
            <person name="Kitamura K."/>
            <person name="Iida T."/>
            <person name="Hattori M."/>
            <person name="Ohkuma M."/>
        </authorList>
    </citation>
    <scope>NUCLEOTIDE SEQUENCE [LARGE SCALE GENOMIC DNA]</scope>
    <source>
        <strain evidence="3">JCM 9152</strain>
    </source>
</reference>
<dbReference type="GO" id="GO:0001681">
    <property type="term" value="F:sialate O-acetylesterase activity"/>
    <property type="evidence" value="ECO:0007669"/>
    <property type="project" value="InterPro"/>
</dbReference>
<dbReference type="InterPro" id="IPR005181">
    <property type="entry name" value="SASA"/>
</dbReference>
<dbReference type="STRING" id="1236971.JCM9152_824"/>
<dbReference type="EMBL" id="BAUU01000004">
    <property type="protein sequence ID" value="GAE29464.1"/>
    <property type="molecule type" value="Genomic_DNA"/>
</dbReference>
<gene>
    <name evidence="3" type="ORF">JCM9152_824</name>
</gene>
<dbReference type="GO" id="GO:0004553">
    <property type="term" value="F:hydrolase activity, hydrolyzing O-glycosyl compounds"/>
    <property type="evidence" value="ECO:0007669"/>
    <property type="project" value="InterPro"/>
</dbReference>